<reference evidence="1" key="1">
    <citation type="journal article" date="2019" name="bioRxiv">
        <title>The Genome of the Zebra Mussel, Dreissena polymorpha: A Resource for Invasive Species Research.</title>
        <authorList>
            <person name="McCartney M.A."/>
            <person name="Auch B."/>
            <person name="Kono T."/>
            <person name="Mallez S."/>
            <person name="Zhang Y."/>
            <person name="Obille A."/>
            <person name="Becker A."/>
            <person name="Abrahante J.E."/>
            <person name="Garbe J."/>
            <person name="Badalamenti J.P."/>
            <person name="Herman A."/>
            <person name="Mangelson H."/>
            <person name="Liachko I."/>
            <person name="Sullivan S."/>
            <person name="Sone E.D."/>
            <person name="Koren S."/>
            <person name="Silverstein K.A.T."/>
            <person name="Beckman K.B."/>
            <person name="Gohl D.M."/>
        </authorList>
    </citation>
    <scope>NUCLEOTIDE SEQUENCE</scope>
    <source>
        <strain evidence="1">Duluth1</strain>
        <tissue evidence="1">Whole animal</tissue>
    </source>
</reference>
<comment type="caution">
    <text evidence="1">The sequence shown here is derived from an EMBL/GenBank/DDBJ whole genome shotgun (WGS) entry which is preliminary data.</text>
</comment>
<gene>
    <name evidence="1" type="ORF">DPMN_028163</name>
</gene>
<evidence type="ECO:0000313" key="2">
    <source>
        <dbReference type="Proteomes" id="UP000828390"/>
    </source>
</evidence>
<name>A0A9D4REA9_DREPO</name>
<accession>A0A9D4REA9</accession>
<proteinExistence type="predicted"/>
<evidence type="ECO:0000313" key="1">
    <source>
        <dbReference type="EMBL" id="KAH3865124.1"/>
    </source>
</evidence>
<keyword evidence="2" id="KW-1185">Reference proteome</keyword>
<organism evidence="1 2">
    <name type="scientific">Dreissena polymorpha</name>
    <name type="common">Zebra mussel</name>
    <name type="synonym">Mytilus polymorpha</name>
    <dbReference type="NCBI Taxonomy" id="45954"/>
    <lineage>
        <taxon>Eukaryota</taxon>
        <taxon>Metazoa</taxon>
        <taxon>Spiralia</taxon>
        <taxon>Lophotrochozoa</taxon>
        <taxon>Mollusca</taxon>
        <taxon>Bivalvia</taxon>
        <taxon>Autobranchia</taxon>
        <taxon>Heteroconchia</taxon>
        <taxon>Euheterodonta</taxon>
        <taxon>Imparidentia</taxon>
        <taxon>Neoheterodontei</taxon>
        <taxon>Myida</taxon>
        <taxon>Dreissenoidea</taxon>
        <taxon>Dreissenidae</taxon>
        <taxon>Dreissena</taxon>
    </lineage>
</organism>
<dbReference type="Proteomes" id="UP000828390">
    <property type="component" value="Unassembled WGS sequence"/>
</dbReference>
<reference evidence="1" key="2">
    <citation type="submission" date="2020-11" db="EMBL/GenBank/DDBJ databases">
        <authorList>
            <person name="McCartney M.A."/>
            <person name="Auch B."/>
            <person name="Kono T."/>
            <person name="Mallez S."/>
            <person name="Becker A."/>
            <person name="Gohl D.M."/>
            <person name="Silverstein K.A.T."/>
            <person name="Koren S."/>
            <person name="Bechman K.B."/>
            <person name="Herman A."/>
            <person name="Abrahante J.E."/>
            <person name="Garbe J."/>
        </authorList>
    </citation>
    <scope>NUCLEOTIDE SEQUENCE</scope>
    <source>
        <strain evidence="1">Duluth1</strain>
        <tissue evidence="1">Whole animal</tissue>
    </source>
</reference>
<protein>
    <submittedName>
        <fullName evidence="1">Uncharacterized protein</fullName>
    </submittedName>
</protein>
<dbReference type="EMBL" id="JAIWYP010000002">
    <property type="protein sequence ID" value="KAH3865124.1"/>
    <property type="molecule type" value="Genomic_DNA"/>
</dbReference>
<sequence>MFTSIINCGGQRRVNYTEAQEEQVEEMLNQFEHADVNDVLIATSSEDNHEWSANLKIGCKTVRFEIDSGAMCIVMSYRRCRSQTSIGAPKVSIFFFVFSEYMKSIACFGLYLVARLQSEPYLSARWVVVYHSRGKNNAYLT</sequence>
<dbReference type="AlphaFoldDB" id="A0A9D4REA9"/>